<reference evidence="1" key="4">
    <citation type="submission" date="2025-08" db="UniProtKB">
        <authorList>
            <consortium name="Ensembl"/>
        </authorList>
    </citation>
    <scope>IDENTIFICATION</scope>
</reference>
<evidence type="ECO:0000313" key="2">
    <source>
        <dbReference type="Proteomes" id="UP000314986"/>
    </source>
</evidence>
<reference evidence="1" key="5">
    <citation type="submission" date="2025-09" db="UniProtKB">
        <authorList>
            <consortium name="Ensembl"/>
        </authorList>
    </citation>
    <scope>IDENTIFICATION</scope>
</reference>
<name>A0A4W3JZF1_CALMI</name>
<reference evidence="2" key="2">
    <citation type="journal article" date="2007" name="PLoS Biol.">
        <title>Survey sequencing and comparative analysis of the elephant shark (Callorhinchus milii) genome.</title>
        <authorList>
            <person name="Venkatesh B."/>
            <person name="Kirkness E.F."/>
            <person name="Loh Y.H."/>
            <person name="Halpern A.L."/>
            <person name="Lee A.P."/>
            <person name="Johnson J."/>
            <person name="Dandona N."/>
            <person name="Viswanathan L.D."/>
            <person name="Tay A."/>
            <person name="Venter J.C."/>
            <person name="Strausberg R.L."/>
            <person name="Brenner S."/>
        </authorList>
    </citation>
    <scope>NUCLEOTIDE SEQUENCE [LARGE SCALE GENOMIC DNA]</scope>
</reference>
<dbReference type="Ensembl" id="ENSCMIT00000049058.1">
    <property type="protein sequence ID" value="ENSCMIP00000048382.1"/>
    <property type="gene ID" value="ENSCMIG00000019787.1"/>
</dbReference>
<keyword evidence="2" id="KW-1185">Reference proteome</keyword>
<protein>
    <submittedName>
        <fullName evidence="1">Uncharacterized protein</fullName>
    </submittedName>
</protein>
<dbReference type="InParanoid" id="A0A4W3JZF1"/>
<evidence type="ECO:0000313" key="1">
    <source>
        <dbReference type="Ensembl" id="ENSCMIP00000048382.1"/>
    </source>
</evidence>
<dbReference type="Proteomes" id="UP000314986">
    <property type="component" value="Unassembled WGS sequence"/>
</dbReference>
<accession>A0A4W3JZF1</accession>
<reference evidence="2" key="3">
    <citation type="journal article" date="2014" name="Nature">
        <title>Elephant shark genome provides unique insights into gnathostome evolution.</title>
        <authorList>
            <consortium name="International Elephant Shark Genome Sequencing Consortium"/>
            <person name="Venkatesh B."/>
            <person name="Lee A.P."/>
            <person name="Ravi V."/>
            <person name="Maurya A.K."/>
            <person name="Lian M.M."/>
            <person name="Swann J.B."/>
            <person name="Ohta Y."/>
            <person name="Flajnik M.F."/>
            <person name="Sutoh Y."/>
            <person name="Kasahara M."/>
            <person name="Hoon S."/>
            <person name="Gangu V."/>
            <person name="Roy S.W."/>
            <person name="Irimia M."/>
            <person name="Korzh V."/>
            <person name="Kondrychyn I."/>
            <person name="Lim Z.W."/>
            <person name="Tay B.H."/>
            <person name="Tohari S."/>
            <person name="Kong K.W."/>
            <person name="Ho S."/>
            <person name="Lorente-Galdos B."/>
            <person name="Quilez J."/>
            <person name="Marques-Bonet T."/>
            <person name="Raney B.J."/>
            <person name="Ingham P.W."/>
            <person name="Tay A."/>
            <person name="Hillier L.W."/>
            <person name="Minx P."/>
            <person name="Boehm T."/>
            <person name="Wilson R.K."/>
            <person name="Brenner S."/>
            <person name="Warren W.C."/>
        </authorList>
    </citation>
    <scope>NUCLEOTIDE SEQUENCE [LARGE SCALE GENOMIC DNA]</scope>
</reference>
<dbReference type="AlphaFoldDB" id="A0A4W3JZF1"/>
<sequence>MKILKFLSARALVSDAQIAQRSLVHVAQNLYPLFFKPSYFLEQPTVLHDLVESWPSAEFGIAKLLGKTTDCEDDLSDRTRRACL</sequence>
<organism evidence="1 2">
    <name type="scientific">Callorhinchus milii</name>
    <name type="common">Ghost shark</name>
    <dbReference type="NCBI Taxonomy" id="7868"/>
    <lineage>
        <taxon>Eukaryota</taxon>
        <taxon>Metazoa</taxon>
        <taxon>Chordata</taxon>
        <taxon>Craniata</taxon>
        <taxon>Vertebrata</taxon>
        <taxon>Chondrichthyes</taxon>
        <taxon>Holocephali</taxon>
        <taxon>Chimaeriformes</taxon>
        <taxon>Callorhinchidae</taxon>
        <taxon>Callorhinchus</taxon>
    </lineage>
</organism>
<reference evidence="2" key="1">
    <citation type="journal article" date="2006" name="Science">
        <title>Ancient noncoding elements conserved in the human genome.</title>
        <authorList>
            <person name="Venkatesh B."/>
            <person name="Kirkness E.F."/>
            <person name="Loh Y.H."/>
            <person name="Halpern A.L."/>
            <person name="Lee A.P."/>
            <person name="Johnson J."/>
            <person name="Dandona N."/>
            <person name="Viswanathan L.D."/>
            <person name="Tay A."/>
            <person name="Venter J.C."/>
            <person name="Strausberg R.L."/>
            <person name="Brenner S."/>
        </authorList>
    </citation>
    <scope>NUCLEOTIDE SEQUENCE [LARGE SCALE GENOMIC DNA]</scope>
</reference>
<proteinExistence type="predicted"/>